<proteinExistence type="predicted"/>
<protein>
    <submittedName>
        <fullName evidence="2">Uncharacterized protein</fullName>
    </submittedName>
</protein>
<sequence length="134" mass="15409">MATHIVDLSARSEVLRNEPFSAHFWECTPSEYKAFLGRPREFLRGIGVELGPDCRIETLIENHDRFSDKVPDFDGDSDEVICSLGRSSATNDAYRVVSYARDRHPKKVKKHLLHKPGRERVKDKRGDKAREEQS</sequence>
<dbReference type="Proteomes" id="UP000249135">
    <property type="component" value="Unassembled WGS sequence"/>
</dbReference>
<feature type="region of interest" description="Disordered" evidence="1">
    <location>
        <begin position="104"/>
        <end position="134"/>
    </location>
</feature>
<feature type="compositionally biased region" description="Basic and acidic residues" evidence="1">
    <location>
        <begin position="116"/>
        <end position="134"/>
    </location>
</feature>
<evidence type="ECO:0000313" key="3">
    <source>
        <dbReference type="Proteomes" id="UP000249135"/>
    </source>
</evidence>
<evidence type="ECO:0000313" key="2">
    <source>
        <dbReference type="EMBL" id="PZQ77284.1"/>
    </source>
</evidence>
<dbReference type="EMBL" id="QFPP01000025">
    <property type="protein sequence ID" value="PZQ77284.1"/>
    <property type="molecule type" value="Genomic_DNA"/>
</dbReference>
<organism evidence="2 3">
    <name type="scientific">Variovorax paradoxus</name>
    <dbReference type="NCBI Taxonomy" id="34073"/>
    <lineage>
        <taxon>Bacteria</taxon>
        <taxon>Pseudomonadati</taxon>
        <taxon>Pseudomonadota</taxon>
        <taxon>Betaproteobacteria</taxon>
        <taxon>Burkholderiales</taxon>
        <taxon>Comamonadaceae</taxon>
        <taxon>Variovorax</taxon>
    </lineage>
</organism>
<feature type="compositionally biased region" description="Basic residues" evidence="1">
    <location>
        <begin position="104"/>
        <end position="115"/>
    </location>
</feature>
<dbReference type="AlphaFoldDB" id="A0A2W5QJN7"/>
<evidence type="ECO:0000256" key="1">
    <source>
        <dbReference type="SAM" id="MobiDB-lite"/>
    </source>
</evidence>
<reference evidence="2 3" key="1">
    <citation type="submission" date="2017-08" db="EMBL/GenBank/DDBJ databases">
        <title>Infants hospitalized years apart are colonized by the same room-sourced microbial strains.</title>
        <authorList>
            <person name="Brooks B."/>
            <person name="Olm M.R."/>
            <person name="Firek B.A."/>
            <person name="Baker R."/>
            <person name="Thomas B.C."/>
            <person name="Morowitz M.J."/>
            <person name="Banfield J.F."/>
        </authorList>
    </citation>
    <scope>NUCLEOTIDE SEQUENCE [LARGE SCALE GENOMIC DNA]</scope>
    <source>
        <strain evidence="2">S2_005_003_R2_41</strain>
    </source>
</reference>
<name>A0A2W5QJN7_VARPD</name>
<comment type="caution">
    <text evidence="2">The sequence shown here is derived from an EMBL/GenBank/DDBJ whole genome shotgun (WGS) entry which is preliminary data.</text>
</comment>
<gene>
    <name evidence="2" type="ORF">DI563_04335</name>
</gene>
<accession>A0A2W5QJN7</accession>